<comment type="caution">
    <text evidence="1">The sequence shown here is derived from an EMBL/GenBank/DDBJ whole genome shotgun (WGS) entry which is preliminary data.</text>
</comment>
<dbReference type="EMBL" id="LSSK01000285">
    <property type="protein sequence ID" value="OMH83926.1"/>
    <property type="molecule type" value="Genomic_DNA"/>
</dbReference>
<keyword evidence="2" id="KW-1185">Reference proteome</keyword>
<organism evidence="1 2">
    <name type="scientific">Zancudomyces culisetae</name>
    <name type="common">Gut fungus</name>
    <name type="synonym">Smittium culisetae</name>
    <dbReference type="NCBI Taxonomy" id="1213189"/>
    <lineage>
        <taxon>Eukaryota</taxon>
        <taxon>Fungi</taxon>
        <taxon>Fungi incertae sedis</taxon>
        <taxon>Zoopagomycota</taxon>
        <taxon>Kickxellomycotina</taxon>
        <taxon>Harpellomycetes</taxon>
        <taxon>Harpellales</taxon>
        <taxon>Legeriomycetaceae</taxon>
        <taxon>Zancudomyces</taxon>
    </lineage>
</organism>
<gene>
    <name evidence="1" type="ORF">AX774_g2560</name>
</gene>
<protein>
    <submittedName>
        <fullName evidence="1">Uncharacterized protein</fullName>
    </submittedName>
</protein>
<evidence type="ECO:0000313" key="1">
    <source>
        <dbReference type="EMBL" id="OMH83926.1"/>
    </source>
</evidence>
<evidence type="ECO:0000313" key="2">
    <source>
        <dbReference type="Proteomes" id="UP000188320"/>
    </source>
</evidence>
<name>A0A1R1PSG2_ZANCU</name>
<dbReference type="Proteomes" id="UP000188320">
    <property type="component" value="Unassembled WGS sequence"/>
</dbReference>
<sequence>MSSLMKKLCLAIIQQFWNDNRYSSDSERSGVSSMYVEPESSLGPFRDLEEVIKQEFLSLRNPTNERDLPDHARQCR</sequence>
<proteinExistence type="predicted"/>
<accession>A0A1R1PSG2</accession>
<dbReference type="AlphaFoldDB" id="A0A1R1PSG2"/>
<reference evidence="2" key="1">
    <citation type="submission" date="2017-01" db="EMBL/GenBank/DDBJ databases">
        <authorList>
            <person name="Wang Y."/>
            <person name="White M."/>
            <person name="Kvist S."/>
            <person name="Moncalvo J.-M."/>
        </authorList>
    </citation>
    <scope>NUCLEOTIDE SEQUENCE [LARGE SCALE GENOMIC DNA]</scope>
    <source>
        <strain evidence="2">COL-18-3</strain>
    </source>
</reference>